<dbReference type="OrthoDB" id="9802185at2"/>
<dbReference type="InterPro" id="IPR030679">
    <property type="entry name" value="ABC_ATPase_HisP-typ"/>
</dbReference>
<dbReference type="GO" id="GO:0005524">
    <property type="term" value="F:ATP binding"/>
    <property type="evidence" value="ECO:0007669"/>
    <property type="project" value="UniProtKB-KW"/>
</dbReference>
<accession>A0A2T0LAS1</accession>
<organism evidence="8 9">
    <name type="scientific">Planifilum fimeticola</name>
    <dbReference type="NCBI Taxonomy" id="201975"/>
    <lineage>
        <taxon>Bacteria</taxon>
        <taxon>Bacillati</taxon>
        <taxon>Bacillota</taxon>
        <taxon>Bacilli</taxon>
        <taxon>Bacillales</taxon>
        <taxon>Thermoactinomycetaceae</taxon>
        <taxon>Planifilum</taxon>
    </lineage>
</organism>
<dbReference type="InterPro" id="IPR003593">
    <property type="entry name" value="AAA+_ATPase"/>
</dbReference>
<dbReference type="GO" id="GO:0005886">
    <property type="term" value="C:plasma membrane"/>
    <property type="evidence" value="ECO:0007669"/>
    <property type="project" value="UniProtKB-SubCell"/>
</dbReference>
<evidence type="ECO:0000256" key="5">
    <source>
        <dbReference type="ARBA" id="ARBA00022840"/>
    </source>
</evidence>
<keyword evidence="9" id="KW-1185">Reference proteome</keyword>
<keyword evidence="5 8" id="KW-0067">ATP-binding</keyword>
<protein>
    <submittedName>
        <fullName evidence="8">L-cystine ABC transporter ATP-binding protein /diaminopimelate ABC transporter ATP-binding protein</fullName>
    </submittedName>
</protein>
<evidence type="ECO:0000256" key="6">
    <source>
        <dbReference type="ARBA" id="ARBA00023136"/>
    </source>
</evidence>
<dbReference type="InterPro" id="IPR003439">
    <property type="entry name" value="ABC_transporter-like_ATP-bd"/>
</dbReference>
<evidence type="ECO:0000256" key="2">
    <source>
        <dbReference type="ARBA" id="ARBA00022448"/>
    </source>
</evidence>
<keyword evidence="3" id="KW-1003">Cell membrane</keyword>
<name>A0A2T0LAS1_9BACL</name>
<evidence type="ECO:0000256" key="3">
    <source>
        <dbReference type="ARBA" id="ARBA00022475"/>
    </source>
</evidence>
<keyword evidence="6" id="KW-0472">Membrane</keyword>
<dbReference type="InterPro" id="IPR017871">
    <property type="entry name" value="ABC_transporter-like_CS"/>
</dbReference>
<dbReference type="CDD" id="cd03262">
    <property type="entry name" value="ABC_HisP_GlnQ"/>
    <property type="match status" value="1"/>
</dbReference>
<gene>
    <name evidence="8" type="ORF">CLV97_14116</name>
</gene>
<dbReference type="Proteomes" id="UP000237797">
    <property type="component" value="Unassembled WGS sequence"/>
</dbReference>
<dbReference type="InterPro" id="IPR050086">
    <property type="entry name" value="MetN_ABC_transporter-like"/>
</dbReference>
<feature type="domain" description="ABC transporter" evidence="7">
    <location>
        <begin position="2"/>
        <end position="241"/>
    </location>
</feature>
<dbReference type="PIRSF" id="PIRSF039085">
    <property type="entry name" value="ABC_ATPase_HisP"/>
    <property type="match status" value="1"/>
</dbReference>
<dbReference type="GO" id="GO:0016887">
    <property type="term" value="F:ATP hydrolysis activity"/>
    <property type="evidence" value="ECO:0007669"/>
    <property type="project" value="InterPro"/>
</dbReference>
<dbReference type="AlphaFoldDB" id="A0A2T0LAS1"/>
<evidence type="ECO:0000313" key="8">
    <source>
        <dbReference type="EMBL" id="PRX38662.1"/>
    </source>
</evidence>
<dbReference type="PROSITE" id="PS00211">
    <property type="entry name" value="ABC_TRANSPORTER_1"/>
    <property type="match status" value="1"/>
</dbReference>
<evidence type="ECO:0000256" key="1">
    <source>
        <dbReference type="ARBA" id="ARBA00004202"/>
    </source>
</evidence>
<dbReference type="SMART" id="SM00382">
    <property type="entry name" value="AAA"/>
    <property type="match status" value="1"/>
</dbReference>
<dbReference type="PANTHER" id="PTHR43166">
    <property type="entry name" value="AMINO ACID IMPORT ATP-BINDING PROTEIN"/>
    <property type="match status" value="1"/>
</dbReference>
<comment type="subcellular location">
    <subcellularLocation>
        <location evidence="1">Cell membrane</location>
        <topology evidence="1">Peripheral membrane protein</topology>
    </subcellularLocation>
</comment>
<dbReference type="RefSeq" id="WP_106346688.1">
    <property type="nucleotide sequence ID" value="NZ_PVNE01000041.1"/>
</dbReference>
<dbReference type="Gene3D" id="3.40.50.300">
    <property type="entry name" value="P-loop containing nucleotide triphosphate hydrolases"/>
    <property type="match status" value="1"/>
</dbReference>
<comment type="caution">
    <text evidence="8">The sequence shown here is derived from an EMBL/GenBank/DDBJ whole genome shotgun (WGS) entry which is preliminary data.</text>
</comment>
<dbReference type="EMBL" id="PVNE01000041">
    <property type="protein sequence ID" value="PRX38662.1"/>
    <property type="molecule type" value="Genomic_DNA"/>
</dbReference>
<dbReference type="InterPro" id="IPR027417">
    <property type="entry name" value="P-loop_NTPase"/>
</dbReference>
<evidence type="ECO:0000259" key="7">
    <source>
        <dbReference type="PROSITE" id="PS50893"/>
    </source>
</evidence>
<keyword evidence="2" id="KW-0813">Transport</keyword>
<evidence type="ECO:0000256" key="4">
    <source>
        <dbReference type="ARBA" id="ARBA00022741"/>
    </source>
</evidence>
<evidence type="ECO:0000313" key="9">
    <source>
        <dbReference type="Proteomes" id="UP000237797"/>
    </source>
</evidence>
<proteinExistence type="predicted"/>
<dbReference type="GO" id="GO:0015424">
    <property type="term" value="F:ABC-type amino acid transporter activity"/>
    <property type="evidence" value="ECO:0007669"/>
    <property type="project" value="InterPro"/>
</dbReference>
<dbReference type="Pfam" id="PF00005">
    <property type="entry name" value="ABC_tran"/>
    <property type="match status" value="1"/>
</dbReference>
<keyword evidence="4" id="KW-0547">Nucleotide-binding</keyword>
<dbReference type="PROSITE" id="PS50893">
    <property type="entry name" value="ABC_TRANSPORTER_2"/>
    <property type="match status" value="1"/>
</dbReference>
<dbReference type="SUPFAM" id="SSF52540">
    <property type="entry name" value="P-loop containing nucleoside triphosphate hydrolases"/>
    <property type="match status" value="1"/>
</dbReference>
<dbReference type="FunFam" id="3.40.50.300:FF:000020">
    <property type="entry name" value="Amino acid ABC transporter ATP-binding component"/>
    <property type="match status" value="1"/>
</dbReference>
<reference evidence="8 9" key="1">
    <citation type="submission" date="2018-03" db="EMBL/GenBank/DDBJ databases">
        <title>Genomic Encyclopedia of Archaeal and Bacterial Type Strains, Phase II (KMG-II): from individual species to whole genera.</title>
        <authorList>
            <person name="Goeker M."/>
        </authorList>
    </citation>
    <scope>NUCLEOTIDE SEQUENCE [LARGE SCALE GENOMIC DNA]</scope>
    <source>
        <strain evidence="8 9">DSM 44946</strain>
    </source>
</reference>
<sequence length="247" mass="27557">MIEIRNLNKRFGDAEVLKDIHLRVEKGEVCCIIGPSGAGKSTLLRCINLLETPSSGTIAVAGHILSFDGSLPGEREIRRLRSRTGMVFQNFNLFPHKTALENVIEGPIVVKRVKPEEAIRHGERLLAKVGLADKRDVYPSRLSGGEQQRVAIARALAMQPEVLLFDEPTSALDPELIGEVLRTMRELAAEKQTMVIVTHEMNFAREVADQVVFMDRGRIVEAGPPSRIFTSPREERIKRFLEKIDAG</sequence>
<dbReference type="PANTHER" id="PTHR43166:SF35">
    <property type="entry name" value="L-CYSTINE IMPORT ATP-BINDING PROTEIN TCYN"/>
    <property type="match status" value="1"/>
</dbReference>